<dbReference type="Proteomes" id="UP000032515">
    <property type="component" value="Unassembled WGS sequence"/>
</dbReference>
<protein>
    <recommendedName>
        <fullName evidence="1">DNA mimic protein DMP19 C-terminal domain-containing protein</fullName>
    </recommendedName>
</protein>
<evidence type="ECO:0000313" key="3">
    <source>
        <dbReference type="Proteomes" id="UP000032515"/>
    </source>
</evidence>
<evidence type="ECO:0000259" key="1">
    <source>
        <dbReference type="Pfam" id="PF14300"/>
    </source>
</evidence>
<dbReference type="Pfam" id="PF14300">
    <property type="entry name" value="DMP19"/>
    <property type="match status" value="1"/>
</dbReference>
<comment type="caution">
    <text evidence="2">The sequence shown here is derived from an EMBL/GenBank/DDBJ whole genome shotgun (WGS) entry which is preliminary data.</text>
</comment>
<dbReference type="Gene3D" id="1.20.1420.60">
    <property type="match status" value="1"/>
</dbReference>
<dbReference type="EMBL" id="JXXE01000502">
    <property type="protein sequence ID" value="KIZ38522.1"/>
    <property type="molecule type" value="Genomic_DNA"/>
</dbReference>
<dbReference type="PATRIC" id="fig|1076.23.peg.5430"/>
<evidence type="ECO:0000313" key="2">
    <source>
        <dbReference type="EMBL" id="KIZ38522.1"/>
    </source>
</evidence>
<accession>A0A0D7EG34</accession>
<name>A0A0D7EG34_RHOPL</name>
<feature type="domain" description="DNA mimic protein DMP19 C-terminal" evidence="1">
    <location>
        <begin position="21"/>
        <end position="121"/>
    </location>
</feature>
<dbReference type="AlphaFoldDB" id="A0A0D7EG34"/>
<gene>
    <name evidence="2" type="ORF">OO17_22745</name>
</gene>
<sequence length="139" mass="15324">MDAIMVADPPKQRWQELADFDLTRPDEALALVERFLGEWFNGGLSQLFSNWNGADIVLIPEALRIIGAAEAAPVIEAAIAEFPADQDDWRDLGHDALLNKASPLRPRLWDLDSALASHEAAMTQAVADFELKLSEGEDL</sequence>
<proteinExistence type="predicted"/>
<dbReference type="InterPro" id="IPR025402">
    <property type="entry name" value="DMP19_C"/>
</dbReference>
<organism evidence="2 3">
    <name type="scientific">Rhodopseudomonas palustris</name>
    <dbReference type="NCBI Taxonomy" id="1076"/>
    <lineage>
        <taxon>Bacteria</taxon>
        <taxon>Pseudomonadati</taxon>
        <taxon>Pseudomonadota</taxon>
        <taxon>Alphaproteobacteria</taxon>
        <taxon>Hyphomicrobiales</taxon>
        <taxon>Nitrobacteraceae</taxon>
        <taxon>Rhodopseudomonas</taxon>
    </lineage>
</organism>
<reference evidence="2 3" key="1">
    <citation type="submission" date="2014-11" db="EMBL/GenBank/DDBJ databases">
        <title>Genomics and ecophysiology of heterotrophic nitrogen fixing bacteria isolated from estuarine surface water.</title>
        <authorList>
            <person name="Bentzon-Tilia M."/>
            <person name="Severin I."/>
            <person name="Hansen L.H."/>
            <person name="Riemann L."/>
        </authorList>
    </citation>
    <scope>NUCLEOTIDE SEQUENCE [LARGE SCALE GENOMIC DNA]</scope>
    <source>
        <strain evidence="2 3">BAL398</strain>
    </source>
</reference>